<dbReference type="EMBL" id="KU248068">
    <property type="protein sequence ID" value="APT43198.1"/>
    <property type="molecule type" value="Genomic_RNA"/>
</dbReference>
<accession>A0A165W3A9</accession>
<evidence type="ECO:0000313" key="27">
    <source>
        <dbReference type="EMBL" id="DAC85127.1"/>
    </source>
</evidence>
<evidence type="ECO:0000313" key="9">
    <source>
        <dbReference type="EMBL" id="APT43216.1"/>
    </source>
</evidence>
<evidence type="ECO:0000313" key="29">
    <source>
        <dbReference type="EMBL" id="DAC85133.1"/>
    </source>
</evidence>
<evidence type="ECO:0000256" key="2">
    <source>
        <dbReference type="ARBA" id="ARBA00022561"/>
    </source>
</evidence>
<evidence type="ECO:0000313" key="26">
    <source>
        <dbReference type="EMBL" id="DAC85118.1"/>
    </source>
</evidence>
<dbReference type="EMBL" id="BK011135">
    <property type="protein sequence ID" value="DAC85103.1"/>
    <property type="molecule type" value="Genomic_RNA"/>
</dbReference>
<evidence type="ECO:0000313" key="42">
    <source>
        <dbReference type="EMBL" id="DAC85211.1"/>
    </source>
</evidence>
<dbReference type="EMBL" id="KU248079">
    <property type="protein sequence ID" value="APT43220.1"/>
    <property type="molecule type" value="Genomic_RNA"/>
</dbReference>
<evidence type="ECO:0000313" key="10">
    <source>
        <dbReference type="EMBL" id="APT43218.1"/>
    </source>
</evidence>
<dbReference type="EMBL" id="BK011132">
    <property type="protein sequence ID" value="DAC85094.1"/>
    <property type="molecule type" value="Genomic_RNA"/>
</dbReference>
<evidence type="ECO:0000313" key="4">
    <source>
        <dbReference type="EMBL" id="AMZ01546.1"/>
    </source>
</evidence>
<dbReference type="EMBL" id="BK011158">
    <property type="protein sequence ID" value="DAC85172.1"/>
    <property type="molecule type" value="Genomic_RNA"/>
</dbReference>
<dbReference type="EMBL" id="KU234317">
    <property type="protein sequence ID" value="AMZ01549.1"/>
    <property type="molecule type" value="Genomic_RNA"/>
</dbReference>
<dbReference type="EMBL" id="BK011154">
    <property type="protein sequence ID" value="DAC85160.1"/>
    <property type="molecule type" value="Genomic_RNA"/>
</dbReference>
<evidence type="ECO:0000313" key="41">
    <source>
        <dbReference type="EMBL" id="DAC85208.1"/>
    </source>
</evidence>
<evidence type="ECO:0000313" key="22">
    <source>
        <dbReference type="EMBL" id="DAC85085.1"/>
    </source>
</evidence>
<evidence type="ECO:0000313" key="25">
    <source>
        <dbReference type="EMBL" id="DAC85109.1"/>
    </source>
</evidence>
<dbReference type="EMBL" id="BK011137">
    <property type="protein sequence ID" value="DAC85109.1"/>
    <property type="molecule type" value="Genomic_RNA"/>
</dbReference>
<evidence type="ECO:0000313" key="13">
    <source>
        <dbReference type="EMBL" id="DAC85028.1"/>
    </source>
</evidence>
<comment type="subcellular location">
    <subcellularLocation>
        <location evidence="1">Virion</location>
    </subcellularLocation>
</comment>
<dbReference type="EMBL" id="BK011175">
    <property type="protein sequence ID" value="DAC85223.1"/>
    <property type="molecule type" value="Genomic_RNA"/>
</dbReference>
<evidence type="ECO:0000313" key="11">
    <source>
        <dbReference type="EMBL" id="APT43220.1"/>
    </source>
</evidence>
<dbReference type="EMBL" id="BK011168">
    <property type="protein sequence ID" value="DAC85202.1"/>
    <property type="molecule type" value="Genomic_RNA"/>
</dbReference>
<evidence type="ECO:0000313" key="16">
    <source>
        <dbReference type="EMBL" id="DAC85040.1"/>
    </source>
</evidence>
<dbReference type="EMBL" id="BK011113">
    <property type="protein sequence ID" value="DAC85037.1"/>
    <property type="molecule type" value="Genomic_RNA"/>
</dbReference>
<evidence type="ECO:0000313" key="20">
    <source>
        <dbReference type="EMBL" id="DAC85067.1"/>
    </source>
</evidence>
<reference evidence="6" key="1">
    <citation type="submission" date="2015-12" db="EMBL/GenBank/DDBJ databases">
        <title>Identification, occurrence and genetic diversity of Grapevine berry inner necrosis virus from grapevines in China.</title>
        <authorList>
            <person name="Fan X."/>
            <person name="Dong Y."/>
            <person name="Zhang Z."/>
            <person name="Ren F."/>
            <person name="Hu G."/>
            <person name="Li Z."/>
            <person name="Zhou J."/>
        </authorList>
    </citation>
    <scope>NUCLEOTIDE SEQUENCE</scope>
    <source>
        <strain evidence="8">BJ-MuH</strain>
        <strain evidence="11">LN-Beta1</strain>
        <strain evidence="12">LN-Beta3</strain>
        <strain evidence="10">LN-Mol</strain>
        <strain evidence="6">LN-RDX</strain>
        <strain evidence="7">LN-Vict</strain>
        <strain evidence="9">XJ-Ths</strain>
    </source>
</reference>
<evidence type="ECO:0000313" key="36">
    <source>
        <dbReference type="EMBL" id="DAC85187.1"/>
    </source>
</evidence>
<dbReference type="EMBL" id="BK011174">
    <property type="protein sequence ID" value="DAC85220.1"/>
    <property type="molecule type" value="Genomic_RNA"/>
</dbReference>
<dbReference type="EMBL" id="BK011126">
    <property type="protein sequence ID" value="DAC85076.1"/>
    <property type="molecule type" value="Genomic_RNA"/>
</dbReference>
<evidence type="ECO:0000313" key="39">
    <source>
        <dbReference type="EMBL" id="DAC85202.1"/>
    </source>
</evidence>
<dbReference type="EMBL" id="BK011156">
    <property type="protein sequence ID" value="DAC85166.1"/>
    <property type="molecule type" value="Genomic_RNA"/>
</dbReference>
<dbReference type="EMBL" id="BK011117">
    <property type="protein sequence ID" value="DAC85049.1"/>
    <property type="molecule type" value="Genomic_RNA"/>
</dbReference>
<dbReference type="EMBL" id="BK011163">
    <property type="protein sequence ID" value="DAC85187.1"/>
    <property type="molecule type" value="Genomic_RNA"/>
</dbReference>
<evidence type="ECO:0000313" key="18">
    <source>
        <dbReference type="EMBL" id="DAC85052.1"/>
    </source>
</evidence>
<evidence type="ECO:0000313" key="12">
    <source>
        <dbReference type="EMBL" id="APT43222.1"/>
    </source>
</evidence>
<dbReference type="EMBL" id="BK011149">
    <property type="protein sequence ID" value="DAC85145.1"/>
    <property type="molecule type" value="Genomic_RNA"/>
</dbReference>
<dbReference type="EMBL" id="BK011110">
    <property type="protein sequence ID" value="DAC85028.1"/>
    <property type="molecule type" value="Genomic_RNA"/>
</dbReference>
<sequence>MSIRQELRDLVRRELITKFSEDKQVLHGLNENQQSLVLDHIFGNIAIEGTSEETVYPQSATQCKEGFDPTMPVIREYNLSSVVNKIRIYKESHKNEDIKSMTFRQICASFAIDAKLGLQKFNRYGVHSNIYKKHPKICDKAPEMAFDFNDGLNFNLLTKQQKTVIQNLNQLLFRVESEKQKTNAITSSSEGAFTM</sequence>
<evidence type="ECO:0000313" key="43">
    <source>
        <dbReference type="EMBL" id="DAC85214.1"/>
    </source>
</evidence>
<dbReference type="EMBL" id="BK011112">
    <property type="protein sequence ID" value="DAC85034.1"/>
    <property type="molecule type" value="Genomic_RNA"/>
</dbReference>
<dbReference type="EMBL" id="BK011143">
    <property type="protein sequence ID" value="DAC85127.1"/>
    <property type="molecule type" value="Genomic_RNA"/>
</dbReference>
<evidence type="ECO:0000313" key="31">
    <source>
        <dbReference type="EMBL" id="DAC85145.1"/>
    </source>
</evidence>
<evidence type="ECO:0000313" key="34">
    <source>
        <dbReference type="EMBL" id="DAC85172.1"/>
    </source>
</evidence>
<dbReference type="EMBL" id="BK011171">
    <property type="protein sequence ID" value="DAC85211.1"/>
    <property type="molecule type" value="Genomic_RNA"/>
</dbReference>
<evidence type="ECO:0000313" key="19">
    <source>
        <dbReference type="EMBL" id="DAC85061.1"/>
    </source>
</evidence>
<dbReference type="EMBL" id="BK011177">
    <property type="protein sequence ID" value="DAC85229.1"/>
    <property type="molecule type" value="Genomic_RNA"/>
</dbReference>
<evidence type="ECO:0000313" key="38">
    <source>
        <dbReference type="EMBL" id="DAC85196.1"/>
    </source>
</evidence>
<evidence type="ECO:0000313" key="40">
    <source>
        <dbReference type="EMBL" id="DAC85205.1"/>
    </source>
</evidence>
<evidence type="ECO:0000313" key="47">
    <source>
        <dbReference type="EMBL" id="DAC85226.1"/>
    </source>
</evidence>
<evidence type="ECO:0000313" key="37">
    <source>
        <dbReference type="EMBL" id="DAC85193.1"/>
    </source>
</evidence>
<evidence type="ECO:0000313" key="48">
    <source>
        <dbReference type="EMBL" id="DAC85229.1"/>
    </source>
</evidence>
<dbReference type="EMBL" id="BK011176">
    <property type="protein sequence ID" value="DAC85226.1"/>
    <property type="molecule type" value="Genomic_RNA"/>
</dbReference>
<dbReference type="EMBL" id="KU234316">
    <property type="protein sequence ID" value="AMZ01546.1"/>
    <property type="molecule type" value="Genomic_RNA"/>
</dbReference>
<evidence type="ECO:0000313" key="23">
    <source>
        <dbReference type="EMBL" id="DAC85094.1"/>
    </source>
</evidence>
<evidence type="ECO:0000313" key="46">
    <source>
        <dbReference type="EMBL" id="DAC85223.1"/>
    </source>
</evidence>
<dbReference type="EMBL" id="KU248077">
    <property type="protein sequence ID" value="APT43216.1"/>
    <property type="molecule type" value="Genomic_RNA"/>
</dbReference>
<dbReference type="InterPro" id="IPR008879">
    <property type="entry name" value="Coat_protein_tricho/vitivirus"/>
</dbReference>
<evidence type="ECO:0000313" key="24">
    <source>
        <dbReference type="EMBL" id="DAC85103.1"/>
    </source>
</evidence>
<dbReference type="EMBL" id="BK011129">
    <property type="protein sequence ID" value="DAC85085.1"/>
    <property type="molecule type" value="Genomic_RNA"/>
</dbReference>
<evidence type="ECO:0000313" key="17">
    <source>
        <dbReference type="EMBL" id="DAC85049.1"/>
    </source>
</evidence>
<evidence type="ECO:0000313" key="6">
    <source>
        <dbReference type="EMBL" id="APT43198.1"/>
    </source>
</evidence>
<dbReference type="EMBL" id="BK011114">
    <property type="protein sequence ID" value="DAC85040.1"/>
    <property type="molecule type" value="Genomic_RNA"/>
</dbReference>
<evidence type="ECO:0000313" key="15">
    <source>
        <dbReference type="EMBL" id="DAC85037.1"/>
    </source>
</evidence>
<proteinExistence type="predicted"/>
<dbReference type="EMBL" id="BK011178">
    <property type="protein sequence ID" value="DAC85232.1"/>
    <property type="molecule type" value="Genomic_RNA"/>
</dbReference>
<evidence type="ECO:0000313" key="44">
    <source>
        <dbReference type="EMBL" id="DAC85217.1"/>
    </source>
</evidence>
<dbReference type="EMBL" id="BK011123">
    <property type="protein sequence ID" value="DAC85067.1"/>
    <property type="molecule type" value="Genomic_RNA"/>
</dbReference>
<dbReference type="EMBL" id="BK011172">
    <property type="protein sequence ID" value="DAC85214.1"/>
    <property type="molecule type" value="Genomic_RNA"/>
</dbReference>
<dbReference type="EMBL" id="BK011145">
    <property type="protein sequence ID" value="DAC85133.1"/>
    <property type="molecule type" value="Genomic_RNA"/>
</dbReference>
<dbReference type="EMBL" id="BK011121">
    <property type="protein sequence ID" value="DAC85061.1"/>
    <property type="molecule type" value="Genomic_RNA"/>
</dbReference>
<keyword evidence="3" id="KW-0946">Virion</keyword>
<dbReference type="EMBL" id="KU248078">
    <property type="protein sequence ID" value="APT43218.1"/>
    <property type="molecule type" value="Genomic_RNA"/>
</dbReference>
<evidence type="ECO:0000313" key="8">
    <source>
        <dbReference type="EMBL" id="APT43214.1"/>
    </source>
</evidence>
<evidence type="ECO:0000256" key="3">
    <source>
        <dbReference type="ARBA" id="ARBA00022844"/>
    </source>
</evidence>
<evidence type="ECO:0000256" key="1">
    <source>
        <dbReference type="ARBA" id="ARBA00004328"/>
    </source>
</evidence>
<dbReference type="EMBL" id="BK011144">
    <property type="protein sequence ID" value="DAC85130.1"/>
    <property type="molecule type" value="Genomic_RNA"/>
</dbReference>
<dbReference type="EMBL" id="BK011162">
    <property type="protein sequence ID" value="DAC85184.1"/>
    <property type="molecule type" value="Genomic_RNA"/>
</dbReference>
<protein>
    <submittedName>
        <fullName evidence="5 13">CP</fullName>
    </submittedName>
    <submittedName>
        <fullName evidence="6">Coat protein</fullName>
    </submittedName>
</protein>
<evidence type="ECO:0000313" key="5">
    <source>
        <dbReference type="EMBL" id="AMZ01549.1"/>
    </source>
</evidence>
<reference evidence="13" key="3">
    <citation type="journal article" date="2020" name="Phytobiomes J">
        <title>Datamining, Genetic Diversity Analyses, and Phylogeographic Reconstructions Redefine the Worldwide Evolutionary History of Grapevine Pinot gris virus and Grapevine berry inner necrosis virus.</title>
        <authorList>
            <person name="Hily J.-M."/>
            <person name="Poulicard N."/>
            <person name="Candresse T."/>
            <person name="Vigne E."/>
            <person name="Beuve M."/>
            <person name="Renault L."/>
            <person name="Velt A."/>
            <person name="Spilmont A.-S."/>
            <person name="Lemaire O."/>
        </authorList>
    </citation>
    <scope>NUCLEOTIDE SEQUENCE</scope>
    <source>
        <strain evidence="13">SRR1658425-26-27-GINV1</strain>
        <strain evidence="14">SRR2120781-GINV1</strain>
        <strain evidence="15">SRR2120782-GINV1</strain>
        <strain evidence="16">SRR2120788-GINV1</strain>
        <strain evidence="17">SRR2120793-GINV1</strain>
        <strain evidence="18">SRR2120794-GINV1</strain>
        <strain evidence="19">SRR2120799-GINV2</strain>
        <strain evidence="20">SRR2120800-GINV1</strain>
        <strain evidence="21">SRR3046427-GINV1</strain>
        <strain evidence="22">SRR3046428-GINV1</strain>
        <strain evidence="23">SRR3046429-GINV1</strain>
        <strain evidence="24">SRR3046439-GINV1</strain>
        <strain evidence="25">SRR3046440-GINV1</strain>
        <strain evidence="26">SRR3046441-GINV1</strain>
        <strain evidence="27">SRR3203916-GINV</strain>
        <strain evidence="28">SRR5332103-GINV1</strain>
        <strain evidence="29">SRR5332104-GINV1</strain>
        <strain evidence="30">SRR5332104-GINV3</strain>
        <strain evidence="31">SRR5332107-GINV</strain>
        <strain evidence="32">SRR8260940-GINV-2</strain>
        <strain evidence="33">SRR8260941-GINV-2</strain>
        <strain evidence="34">SRR8260948-GINV-2</strain>
        <strain evidence="35">SRR8260957-GINV-2</strain>
        <strain evidence="36">SRR8260957-GINV-3</strain>
        <strain evidence="37">SRR8260958-GINV-2</strain>
        <strain evidence="38">SRR8260958-GINV-3</strain>
        <strain evidence="39">SRR8260959-GINV-2</strain>
        <strain evidence="40">SRR8260959-GINV-3</strain>
        <strain evidence="41">SRR8260966-GINV-1</strain>
        <strain evidence="42">SRR8260966-GINV-2</strain>
        <strain evidence="43">SRR8260966-GINV-3</strain>
        <strain evidence="44">SRR8260967-GINV-1</strain>
        <strain evidence="45">SRR8260967-GINV-2</strain>
        <strain evidence="46">SRR8260967-GINV-3</strain>
        <strain evidence="47">SRR8260968-GINV-1</strain>
        <strain evidence="48">SRR8260968-GINV-2</strain>
        <strain evidence="49">SRR8260968-GINV-3</strain>
    </source>
</reference>
<dbReference type="EMBL" id="BK011140">
    <property type="protein sequence ID" value="DAC85118.1"/>
    <property type="molecule type" value="Genomic_RNA"/>
</dbReference>
<dbReference type="PIRSF" id="PIRSF004075">
    <property type="entry name" value="Coat_protein_tricho/vitivirus"/>
    <property type="match status" value="1"/>
</dbReference>
<organism evidence="5">
    <name type="scientific">Grapevine berry inner necrosis virus</name>
    <dbReference type="NCBI Taxonomy" id="81877"/>
    <lineage>
        <taxon>Viruses</taxon>
        <taxon>Riboviria</taxon>
        <taxon>Orthornavirae</taxon>
        <taxon>Kitrinoviricota</taxon>
        <taxon>Alsuviricetes</taxon>
        <taxon>Tymovirales</taxon>
        <taxon>Betaflexiviridae</taxon>
        <taxon>Trivirinae</taxon>
        <taxon>Trichovirus</taxon>
        <taxon>Trichovirus necroacini</taxon>
    </lineage>
</organism>
<evidence type="ECO:0000313" key="14">
    <source>
        <dbReference type="EMBL" id="DAC85034.1"/>
    </source>
</evidence>
<dbReference type="EMBL" id="KU248080">
    <property type="protein sequence ID" value="APT43222.1"/>
    <property type="molecule type" value="Genomic_RNA"/>
</dbReference>
<dbReference type="EMBL" id="KU248076">
    <property type="protein sequence ID" value="APT43214.1"/>
    <property type="molecule type" value="Genomic_RNA"/>
</dbReference>
<evidence type="ECO:0000313" key="28">
    <source>
        <dbReference type="EMBL" id="DAC85130.1"/>
    </source>
</evidence>
<keyword evidence="2 6" id="KW-0167">Capsid protein</keyword>
<dbReference type="EMBL" id="BK011173">
    <property type="protein sequence ID" value="DAC85217.1"/>
    <property type="molecule type" value="Genomic_RNA"/>
</dbReference>
<dbReference type="EMBL" id="BK011166">
    <property type="protein sequence ID" value="DAC85196.1"/>
    <property type="molecule type" value="Genomic_RNA"/>
</dbReference>
<evidence type="ECO:0000313" key="49">
    <source>
        <dbReference type="EMBL" id="DAC85232.1"/>
    </source>
</evidence>
<dbReference type="GO" id="GO:0019028">
    <property type="term" value="C:viral capsid"/>
    <property type="evidence" value="ECO:0007669"/>
    <property type="project" value="UniProtKB-KW"/>
</dbReference>
<dbReference type="EMBL" id="BK011170">
    <property type="protein sequence ID" value="DAC85208.1"/>
    <property type="molecule type" value="Genomic_RNA"/>
</dbReference>
<evidence type="ECO:0000313" key="45">
    <source>
        <dbReference type="EMBL" id="DAC85220.1"/>
    </source>
</evidence>
<dbReference type="Pfam" id="PF05892">
    <property type="entry name" value="Tricho_coat"/>
    <property type="match status" value="1"/>
</dbReference>
<name>A0A165W3A9_9VIRU</name>
<evidence type="ECO:0000313" key="32">
    <source>
        <dbReference type="EMBL" id="DAC85160.1"/>
    </source>
</evidence>
<dbReference type="EMBL" id="KU248074">
    <property type="protein sequence ID" value="APT43210.1"/>
    <property type="molecule type" value="Genomic_RNA"/>
</dbReference>
<dbReference type="EMBL" id="BK011165">
    <property type="protein sequence ID" value="DAC85193.1"/>
    <property type="molecule type" value="Genomic_RNA"/>
</dbReference>
<reference evidence="5" key="2">
    <citation type="journal article" date="2016" name="Arch. Virol.">
        <title>Identification of a divergent variant of grapevine berry inner necrosis virus in grapevines showing chlorotic mottling and ring spot symptoms.</title>
        <authorList>
            <person name="Fan X."/>
            <person name="Hong N."/>
            <person name="Zhang Z."/>
            <person name="Yang Z."/>
            <person name="Ren F."/>
            <person name="Hu G."/>
            <person name="Li Z."/>
            <person name="Zhou J."/>
            <person name="Dong Y."/>
            <person name="Wang G."/>
        </authorList>
    </citation>
    <scope>NUCLEOTIDE SEQUENCE</scope>
    <source>
        <strain evidence="4">LN_Beta_RS</strain>
        <strain evidence="5">LN_Ths_RS</strain>
    </source>
</reference>
<dbReference type="EMBL" id="BK011147">
    <property type="protein sequence ID" value="DAC85139.1"/>
    <property type="molecule type" value="Genomic_RNA"/>
</dbReference>
<evidence type="ECO:0000313" key="30">
    <source>
        <dbReference type="EMBL" id="DAC85139.1"/>
    </source>
</evidence>
<evidence type="ECO:0000313" key="35">
    <source>
        <dbReference type="EMBL" id="DAC85184.1"/>
    </source>
</evidence>
<dbReference type="EMBL" id="BK011169">
    <property type="protein sequence ID" value="DAC85205.1"/>
    <property type="molecule type" value="Genomic_RNA"/>
</dbReference>
<evidence type="ECO:0000313" key="33">
    <source>
        <dbReference type="EMBL" id="DAC85166.1"/>
    </source>
</evidence>
<evidence type="ECO:0000313" key="21">
    <source>
        <dbReference type="EMBL" id="DAC85076.1"/>
    </source>
</evidence>
<dbReference type="EMBL" id="BK011118">
    <property type="protein sequence ID" value="DAC85052.1"/>
    <property type="molecule type" value="Genomic_RNA"/>
</dbReference>
<evidence type="ECO:0000313" key="7">
    <source>
        <dbReference type="EMBL" id="APT43210.1"/>
    </source>
</evidence>